<dbReference type="GO" id="GO:0000166">
    <property type="term" value="F:nucleotide binding"/>
    <property type="evidence" value="ECO:0007669"/>
    <property type="project" value="UniProtKB-KW"/>
</dbReference>
<evidence type="ECO:0000256" key="2">
    <source>
        <dbReference type="ARBA" id="ARBA00007405"/>
    </source>
</evidence>
<dbReference type="PRINTS" id="PR00379">
    <property type="entry name" value="INTEIN"/>
</dbReference>
<dbReference type="InterPro" id="IPR013678">
    <property type="entry name" value="RNR_2_N"/>
</dbReference>
<dbReference type="Pfam" id="PF14890">
    <property type="entry name" value="Intein_splicing"/>
    <property type="match status" value="1"/>
</dbReference>
<evidence type="ECO:0000256" key="13">
    <source>
        <dbReference type="ARBA" id="ARBA00033050"/>
    </source>
</evidence>
<feature type="compositionally biased region" description="Low complexity" evidence="15">
    <location>
        <begin position="7"/>
        <end position="20"/>
    </location>
</feature>
<keyword evidence="5" id="KW-0846">Cobalamin</keyword>
<dbReference type="GO" id="GO:0031419">
    <property type="term" value="F:cobalamin binding"/>
    <property type="evidence" value="ECO:0007669"/>
    <property type="project" value="UniProtKB-KW"/>
</dbReference>
<dbReference type="GO" id="GO:0004748">
    <property type="term" value="F:ribonucleoside-diphosphate reductase activity, thioredoxin disulfide as acceptor"/>
    <property type="evidence" value="ECO:0007669"/>
    <property type="project" value="UniProtKB-EC"/>
</dbReference>
<evidence type="ECO:0000313" key="18">
    <source>
        <dbReference type="Proteomes" id="UP000580839"/>
    </source>
</evidence>
<feature type="region of interest" description="Disordered" evidence="15">
    <location>
        <begin position="1"/>
        <end position="21"/>
    </location>
</feature>
<evidence type="ECO:0000256" key="1">
    <source>
        <dbReference type="ARBA" id="ARBA00001922"/>
    </source>
</evidence>
<dbReference type="PANTHER" id="PTHR43371">
    <property type="entry name" value="VITAMIN B12-DEPENDENT RIBONUCLEOTIDE REDUCTASE"/>
    <property type="match status" value="1"/>
</dbReference>
<evidence type="ECO:0000256" key="6">
    <source>
        <dbReference type="ARBA" id="ARBA00022634"/>
    </source>
</evidence>
<dbReference type="SUPFAM" id="SSF51998">
    <property type="entry name" value="PFL-like glycyl radical enzymes"/>
    <property type="match status" value="1"/>
</dbReference>
<dbReference type="InterPro" id="IPR006142">
    <property type="entry name" value="INTEIN"/>
</dbReference>
<dbReference type="NCBIfam" id="TIGR01443">
    <property type="entry name" value="intein_Cterm"/>
    <property type="match status" value="1"/>
</dbReference>
<dbReference type="InterPro" id="IPR003587">
    <property type="entry name" value="Hint_dom_N"/>
</dbReference>
<dbReference type="Pfam" id="PF08471">
    <property type="entry name" value="Ribonuc_red_2_N"/>
    <property type="match status" value="1"/>
</dbReference>
<evidence type="ECO:0000256" key="11">
    <source>
        <dbReference type="ARBA" id="ARBA00023285"/>
    </source>
</evidence>
<evidence type="ECO:0000256" key="8">
    <source>
        <dbReference type="ARBA" id="ARBA00022813"/>
    </source>
</evidence>
<comment type="caution">
    <text evidence="17">The sequence shown here is derived from an EMBL/GenBank/DDBJ whole genome shotgun (WGS) entry which is preliminary data.</text>
</comment>
<feature type="compositionally biased region" description="Basic residues" evidence="15">
    <location>
        <begin position="1179"/>
        <end position="1188"/>
    </location>
</feature>
<dbReference type="PROSITE" id="PS50818">
    <property type="entry name" value="INTEIN_C_TER"/>
    <property type="match status" value="1"/>
</dbReference>
<protein>
    <recommendedName>
        <fullName evidence="4">Vitamin B12-dependent ribonucleotide reductase</fullName>
        <ecNumber evidence="3">1.17.4.1</ecNumber>
    </recommendedName>
    <alternativeName>
        <fullName evidence="13">Ribonucleoside-diphosphate reductase NrdJ</fullName>
    </alternativeName>
</protein>
<dbReference type="CDD" id="cd00081">
    <property type="entry name" value="Hint"/>
    <property type="match status" value="1"/>
</dbReference>
<dbReference type="InterPro" id="IPR006141">
    <property type="entry name" value="Intein_N"/>
</dbReference>
<comment type="similarity">
    <text evidence="2">Belongs to the ribonucleoside diphosphate reductase class-2 family.</text>
</comment>
<evidence type="ECO:0000256" key="3">
    <source>
        <dbReference type="ARBA" id="ARBA00012274"/>
    </source>
</evidence>
<dbReference type="GO" id="GO:0050897">
    <property type="term" value="F:cobalt ion binding"/>
    <property type="evidence" value="ECO:0007669"/>
    <property type="project" value="InterPro"/>
</dbReference>
<dbReference type="GO" id="GO:0071897">
    <property type="term" value="P:DNA biosynthetic process"/>
    <property type="evidence" value="ECO:0007669"/>
    <property type="project" value="UniProtKB-KW"/>
</dbReference>
<dbReference type="InterPro" id="IPR036844">
    <property type="entry name" value="Hint_dom_sf"/>
</dbReference>
<dbReference type="InterPro" id="IPR030934">
    <property type="entry name" value="Intein_C"/>
</dbReference>
<dbReference type="InterPro" id="IPR024434">
    <property type="entry name" value="TSCPD_dom"/>
</dbReference>
<dbReference type="SMART" id="SM00306">
    <property type="entry name" value="HintN"/>
    <property type="match status" value="1"/>
</dbReference>
<feature type="region of interest" description="Disordered" evidence="15">
    <location>
        <begin position="1150"/>
        <end position="1188"/>
    </location>
</feature>
<dbReference type="GO" id="GO:0016539">
    <property type="term" value="P:intein-mediated protein splicing"/>
    <property type="evidence" value="ECO:0007669"/>
    <property type="project" value="InterPro"/>
</dbReference>
<name>A0A849T0M7_UNCEI</name>
<evidence type="ECO:0000256" key="9">
    <source>
        <dbReference type="ARBA" id="ARBA00023000"/>
    </source>
</evidence>
<evidence type="ECO:0000256" key="12">
    <source>
        <dbReference type="ARBA" id="ARBA00025437"/>
    </source>
</evidence>
<evidence type="ECO:0000256" key="5">
    <source>
        <dbReference type="ARBA" id="ARBA00022628"/>
    </source>
</evidence>
<dbReference type="Proteomes" id="UP000580839">
    <property type="component" value="Unassembled WGS sequence"/>
</dbReference>
<evidence type="ECO:0000256" key="7">
    <source>
        <dbReference type="ARBA" id="ARBA00022741"/>
    </source>
</evidence>
<dbReference type="PROSITE" id="PS50817">
    <property type="entry name" value="INTEIN_N_TER"/>
    <property type="match status" value="1"/>
</dbReference>
<comment type="cofactor">
    <cofactor evidence="1">
        <name>adenosylcob(III)alamin</name>
        <dbReference type="ChEBI" id="CHEBI:18408"/>
    </cofactor>
</comment>
<keyword evidence="10" id="KW-0560">Oxidoreductase</keyword>
<gene>
    <name evidence="17" type="ORF">HOP12_12010</name>
</gene>
<dbReference type="InterPro" id="IPR004042">
    <property type="entry name" value="Intein_endonuc_central"/>
</dbReference>
<dbReference type="PROSITE" id="PS50819">
    <property type="entry name" value="INTEIN_ENDONUCLEASE"/>
    <property type="match status" value="1"/>
</dbReference>
<sequence length="1395" mass="152612">MAISTDAPAARPTANAPTRNGLRVARRWTQIGVDPLDQVAWDQRRTVITNPDGSVVFQMDTVEVPHGWSQLATDIVVSKYFRKAGLKNAAGHETSVRQVVHRIAHTIRVWGERQGGYFASAADAEAFEAELKYMLVHQIGAFNSPVWFNCGLHHEYGIEGSGGNFFWDEASAQVGTTADSYSRPQVSACFIQSIGDDLMSIFELARNEARVFKYGSGTGTNFSKLRGRMEKLSGGGTSSGLMSFLEVLDRGAGATKSGGTTRRAAKMVVLDVDHPEILDFVRWKVREEKKVAALVAAGYPSDFNGEAYATVSGQNSNNSVRVPDRFMKAVQTDGEWQTTFRTTGQVHETHKAREVWREISESAWACADPGVQYDDTIQNWHTCKATDRINATNPCVTGDTLIATSEGWQRIDSLVGKTPQVIGDDGELHPAAKVWKTGTKPVFLLRTEAGLELRLTGDHRVLTANRGDVAVRELLSNDMLRVSGAGFGDLKVKHELAYELGRAIALRCERAEALVGAAVGSNGHGAESVDGLPGVTQEELDGAIRDYLLLDAEGRACGLTPRVNQFDRESVVNLLRGLFSLDPANFDLRRGFRAERRELLSQVQLLLLNFGVLTSVNEDFEAETADGAIVFRRRNGSRLSVSRNSKNWYSGIPFLHQIKPRDEQPESGATFGNTIPLPRLSVWSDQLASIEPLGEEDVFDLTEPATSHFVANGIVVHNCSEFVFLDDTACNLASINLMKFLQADGGFDVESYRHANRVFFLAQEILVGFASYPTERIAQRSHEYRPLGLGYANLGTLLMMQGLPYDSDAARAWASSITALMTGEAYAMSAEMAASVGPFTGYEPNRDSMLAVMHMHRDAARAIDANLPPRNLRDSAIESWDRAVTLGTQHGYRNSQATVLAPTGTIGLLMDCDTTGVEPDFALVKFKKLAGGGYFKIVNQSVPEALRRLGYDHGAIERIVKYAIGTGTFEGAPHINHETLTTKGLTDSEIARLEQALPNVLDVRFAFVRGQLTDDTLSRLGVSQQERSRAGWNALGYLGFTDAQIDAANAVICGSQCVEGAPGLRPEHLPVFDCANRCGPAGTRYIEPMGHVRMMAAAQPFISGAISKTVNLPHDAGVEDVQRIYDEGWKLGLKAIALYRDGCKLSQPLATGRKATDSASDTAKMSREGIEDPSAAPPKLRRRRLPKRRHGFTQEARIAGHKVFVRTGEYEDGTLGEIFIDMHKEGAAFRSMMNCFAISVSMGLQYGVPLEDLVDQFVFTRFEPQGRVEGHDNLKASTSVIDYVFRVLGIEYCNRYDLAHIVTENMQGQPKGQGHPPVGREHQIDGLLHEDTSMSMMPSSAGENRISRAVSSNSIEAQTSKFSGDAPLCNLCGHITLRNGTCYKCLNCGNSLGCS</sequence>
<dbReference type="PANTHER" id="PTHR43371:SF1">
    <property type="entry name" value="RIBONUCLEOSIDE-DIPHOSPHATE REDUCTASE"/>
    <property type="match status" value="1"/>
</dbReference>
<dbReference type="EMBL" id="JABFRW010000152">
    <property type="protein sequence ID" value="NOT34879.1"/>
    <property type="molecule type" value="Genomic_DNA"/>
</dbReference>
<accession>A0A849T0M7</accession>
<reference evidence="17 18" key="1">
    <citation type="submission" date="2020-04" db="EMBL/GenBank/DDBJ databases">
        <title>Metagenomic profiling of ammonia- and methane-oxidizing microorganisms in a Dutch drinking water treatment plant.</title>
        <authorList>
            <person name="Poghosyan L."/>
            <person name="Leucker S."/>
        </authorList>
    </citation>
    <scope>NUCLEOTIDE SEQUENCE [LARGE SCALE GENOMIC DNA]</scope>
    <source>
        <strain evidence="17">S-RSF-IL-03</strain>
    </source>
</reference>
<dbReference type="InterPro" id="IPR000788">
    <property type="entry name" value="RNR_lg_C"/>
</dbReference>
<evidence type="ECO:0000256" key="10">
    <source>
        <dbReference type="ARBA" id="ARBA00023002"/>
    </source>
</evidence>
<evidence type="ECO:0000259" key="16">
    <source>
        <dbReference type="PROSITE" id="PS50819"/>
    </source>
</evidence>
<keyword evidence="9" id="KW-0651">Protein splicing</keyword>
<dbReference type="Gene3D" id="2.170.16.10">
    <property type="entry name" value="Hedgehog/Intein (Hint) domain"/>
    <property type="match status" value="2"/>
</dbReference>
<organism evidence="17 18">
    <name type="scientific">Eiseniibacteriota bacterium</name>
    <dbReference type="NCBI Taxonomy" id="2212470"/>
    <lineage>
        <taxon>Bacteria</taxon>
        <taxon>Candidatus Eiseniibacteriota</taxon>
    </lineage>
</organism>
<dbReference type="InterPro" id="IPR003586">
    <property type="entry name" value="Hint_dom_C"/>
</dbReference>
<evidence type="ECO:0000256" key="15">
    <source>
        <dbReference type="SAM" id="MobiDB-lite"/>
    </source>
</evidence>
<dbReference type="Pfam" id="PF02867">
    <property type="entry name" value="Ribonuc_red_lgC"/>
    <property type="match status" value="2"/>
</dbReference>
<comment type="catalytic activity">
    <reaction evidence="14">
        <text>a 2'-deoxyribonucleoside 5'-diphosphate + [thioredoxin]-disulfide + H2O = a ribonucleoside 5'-diphosphate + [thioredoxin]-dithiol</text>
        <dbReference type="Rhea" id="RHEA:23252"/>
        <dbReference type="Rhea" id="RHEA-COMP:10698"/>
        <dbReference type="Rhea" id="RHEA-COMP:10700"/>
        <dbReference type="ChEBI" id="CHEBI:15377"/>
        <dbReference type="ChEBI" id="CHEBI:29950"/>
        <dbReference type="ChEBI" id="CHEBI:50058"/>
        <dbReference type="ChEBI" id="CHEBI:57930"/>
        <dbReference type="ChEBI" id="CHEBI:73316"/>
        <dbReference type="EC" id="1.17.4.1"/>
    </reaction>
</comment>
<feature type="domain" description="DOD-type homing endonuclease" evidence="16">
    <location>
        <begin position="514"/>
        <end position="612"/>
    </location>
</feature>
<evidence type="ECO:0000256" key="4">
    <source>
        <dbReference type="ARBA" id="ARBA00014409"/>
    </source>
</evidence>
<evidence type="ECO:0000256" key="14">
    <source>
        <dbReference type="ARBA" id="ARBA00047754"/>
    </source>
</evidence>
<keyword evidence="6" id="KW-0237">DNA synthesis</keyword>
<dbReference type="SMART" id="SM00305">
    <property type="entry name" value="HintC"/>
    <property type="match status" value="1"/>
</dbReference>
<keyword evidence="11" id="KW-0170">Cobalt</keyword>
<dbReference type="InterPro" id="IPR050862">
    <property type="entry name" value="RdRp_reductase_class-2"/>
</dbReference>
<dbReference type="EC" id="1.17.4.1" evidence="3"/>
<dbReference type="NCBIfam" id="TIGR01445">
    <property type="entry name" value="intein_Nterm"/>
    <property type="match status" value="1"/>
</dbReference>
<keyword evidence="7" id="KW-0547">Nucleotide-binding</keyword>
<dbReference type="GO" id="GO:0004519">
    <property type="term" value="F:endonuclease activity"/>
    <property type="evidence" value="ECO:0007669"/>
    <property type="project" value="InterPro"/>
</dbReference>
<proteinExistence type="inferred from homology"/>
<comment type="function">
    <text evidence="12">Catalyzes the reduction of ribonucleotides to deoxyribonucleotides. May function to provide a pool of deoxyribonucleotide precursors for DNA repair during oxygen limitation and/or for immediate growth after restoration of oxygen.</text>
</comment>
<evidence type="ECO:0000313" key="17">
    <source>
        <dbReference type="EMBL" id="NOT34879.1"/>
    </source>
</evidence>
<dbReference type="SUPFAM" id="SSF51294">
    <property type="entry name" value="Hedgehog/intein (Hint) domain"/>
    <property type="match status" value="1"/>
</dbReference>
<dbReference type="Pfam" id="PF12637">
    <property type="entry name" value="TSCPD"/>
    <property type="match status" value="1"/>
</dbReference>
<dbReference type="Gene3D" id="3.20.70.20">
    <property type="match status" value="3"/>
</dbReference>
<keyword evidence="8" id="KW-0068">Autocatalytic cleavage</keyword>